<evidence type="ECO:0000313" key="3">
    <source>
        <dbReference type="Proteomes" id="UP000298460"/>
    </source>
</evidence>
<sequence>MRRKYDAIFITLLITTIFYLLIGYSSSQKHLKDIGRLRGSIIESRHLLDSPIQKLDEEARHTNWLDDSSISKKTLSEIKQEIEYAQIILENAQNSLEDRGF</sequence>
<accession>A0A4Z0R8W4</accession>
<evidence type="ECO:0000313" key="2">
    <source>
        <dbReference type="EMBL" id="TGE38699.1"/>
    </source>
</evidence>
<protein>
    <submittedName>
        <fullName evidence="2">Uncharacterized protein</fullName>
    </submittedName>
</protein>
<feature type="transmembrane region" description="Helical" evidence="1">
    <location>
        <begin position="7"/>
        <end position="24"/>
    </location>
</feature>
<name>A0A4Z0R8W4_9FIRM</name>
<gene>
    <name evidence="2" type="ORF">E4K67_04215</name>
</gene>
<dbReference type="AlphaFoldDB" id="A0A4Z0R8W4"/>
<dbReference type="RefSeq" id="WP_135545194.1">
    <property type="nucleotide sequence ID" value="NZ_SPQQ01000002.1"/>
</dbReference>
<proteinExistence type="predicted"/>
<evidence type="ECO:0000256" key="1">
    <source>
        <dbReference type="SAM" id="Phobius"/>
    </source>
</evidence>
<keyword evidence="3" id="KW-1185">Reference proteome</keyword>
<dbReference type="EMBL" id="SPQQ01000002">
    <property type="protein sequence ID" value="TGE38699.1"/>
    <property type="molecule type" value="Genomic_DNA"/>
</dbReference>
<comment type="caution">
    <text evidence="2">The sequence shown here is derived from an EMBL/GenBank/DDBJ whole genome shotgun (WGS) entry which is preliminary data.</text>
</comment>
<keyword evidence="1" id="KW-0472">Membrane</keyword>
<keyword evidence="1" id="KW-0812">Transmembrane</keyword>
<reference evidence="2 3" key="1">
    <citation type="submission" date="2019-03" db="EMBL/GenBank/DDBJ databases">
        <title>Draft Genome Sequence of Desulfosporosinus fructosivorans Strain 63.6F, Isolated from Marine Sediment in the Baltic Sea.</title>
        <authorList>
            <person name="Hausmann B."/>
            <person name="Vandieken V."/>
            <person name="Pjevac P."/>
            <person name="Schreck K."/>
            <person name="Herbold C.W."/>
            <person name="Loy A."/>
        </authorList>
    </citation>
    <scope>NUCLEOTIDE SEQUENCE [LARGE SCALE GENOMIC DNA]</scope>
    <source>
        <strain evidence="2 3">63.6F</strain>
    </source>
</reference>
<keyword evidence="1" id="KW-1133">Transmembrane helix</keyword>
<organism evidence="2 3">
    <name type="scientific">Desulfosporosinus fructosivorans</name>
    <dbReference type="NCBI Taxonomy" id="2018669"/>
    <lineage>
        <taxon>Bacteria</taxon>
        <taxon>Bacillati</taxon>
        <taxon>Bacillota</taxon>
        <taxon>Clostridia</taxon>
        <taxon>Eubacteriales</taxon>
        <taxon>Desulfitobacteriaceae</taxon>
        <taxon>Desulfosporosinus</taxon>
    </lineage>
</organism>
<dbReference type="Proteomes" id="UP000298460">
    <property type="component" value="Unassembled WGS sequence"/>
</dbReference>